<protein>
    <submittedName>
        <fullName evidence="2">Uncharacterized protein</fullName>
    </submittedName>
</protein>
<gene>
    <name evidence="2" type="ORF">OG929_26385</name>
</gene>
<evidence type="ECO:0000313" key="2">
    <source>
        <dbReference type="EMBL" id="WUT45603.1"/>
    </source>
</evidence>
<organism evidence="2 3">
    <name type="scientific">Streptomyces pseudovenezuelae</name>
    <dbReference type="NCBI Taxonomy" id="67350"/>
    <lineage>
        <taxon>Bacteria</taxon>
        <taxon>Bacillati</taxon>
        <taxon>Actinomycetota</taxon>
        <taxon>Actinomycetes</taxon>
        <taxon>Kitasatosporales</taxon>
        <taxon>Streptomycetaceae</taxon>
        <taxon>Streptomyces</taxon>
        <taxon>Streptomyces aurantiacus group</taxon>
    </lineage>
</organism>
<keyword evidence="3" id="KW-1185">Reference proteome</keyword>
<evidence type="ECO:0000256" key="1">
    <source>
        <dbReference type="SAM" id="MobiDB-lite"/>
    </source>
</evidence>
<feature type="region of interest" description="Disordered" evidence="1">
    <location>
        <begin position="1"/>
        <end position="20"/>
    </location>
</feature>
<reference evidence="2" key="1">
    <citation type="submission" date="2022-10" db="EMBL/GenBank/DDBJ databases">
        <title>The complete genomes of actinobacterial strains from the NBC collection.</title>
        <authorList>
            <person name="Joergensen T.S."/>
            <person name="Alvarez Arevalo M."/>
            <person name="Sterndorff E.B."/>
            <person name="Faurdal D."/>
            <person name="Vuksanovic O."/>
            <person name="Mourched A.-S."/>
            <person name="Charusanti P."/>
            <person name="Shaw S."/>
            <person name="Blin K."/>
            <person name="Weber T."/>
        </authorList>
    </citation>
    <scope>NUCLEOTIDE SEQUENCE</scope>
    <source>
        <strain evidence="2">NBC_00686</strain>
    </source>
</reference>
<dbReference type="RefSeq" id="WP_329266410.1">
    <property type="nucleotide sequence ID" value="NZ_CP108992.1"/>
</dbReference>
<name>A0ABZ1X1Y5_9ACTN</name>
<accession>A0ABZ1X1Y5</accession>
<evidence type="ECO:0000313" key="3">
    <source>
        <dbReference type="Proteomes" id="UP001432168"/>
    </source>
</evidence>
<proteinExistence type="predicted"/>
<sequence length="139" mass="15119">MADHGFDLPPKAPPEVTAERNALADEVCRELARAGLPVHRGDREGPQDRPGARVYATPHAEGGVYVDWNTGAELATAALELFARGIDYADPPKVVRHHNTVLEHMQAALTGILVSAGFEVEEPDKHGHGSMIRVRTFRP</sequence>
<dbReference type="EMBL" id="CP109011">
    <property type="protein sequence ID" value="WUT45603.1"/>
    <property type="molecule type" value="Genomic_DNA"/>
</dbReference>
<dbReference type="Proteomes" id="UP001432168">
    <property type="component" value="Chromosome"/>
</dbReference>